<dbReference type="WBParaSite" id="jg2326">
    <property type="protein sequence ID" value="jg2326"/>
    <property type="gene ID" value="jg2326"/>
</dbReference>
<dbReference type="GO" id="GO:0009897">
    <property type="term" value="C:external side of plasma membrane"/>
    <property type="evidence" value="ECO:0007669"/>
    <property type="project" value="TreeGrafter"/>
</dbReference>
<evidence type="ECO:0000256" key="6">
    <source>
        <dbReference type="SAM" id="MobiDB-lite"/>
    </source>
</evidence>
<accession>A0A915DUB4</accession>
<dbReference type="InterPro" id="IPR036116">
    <property type="entry name" value="FN3_sf"/>
</dbReference>
<dbReference type="PANTHER" id="PTHR23036:SF151">
    <property type="entry name" value="FIBRONECTIN TYPE-III DOMAIN-CONTAINING PROTEIN"/>
    <property type="match status" value="1"/>
</dbReference>
<proteinExistence type="predicted"/>
<keyword evidence="7" id="KW-1133">Transmembrane helix</keyword>
<dbReference type="CDD" id="cd00063">
    <property type="entry name" value="FN3"/>
    <property type="match status" value="2"/>
</dbReference>
<evidence type="ECO:0000256" key="1">
    <source>
        <dbReference type="ARBA" id="ARBA00022729"/>
    </source>
</evidence>
<sequence>MLLSWKRQRREPLVQGYYIKWRGPPLSPDHSWVNVTDPSSESVVINGLRPFNNYEFFVIPYHQSIQGMPSNSLDGTTHEAAPSMPPSDVRLRMLNLTSLRVSWRPPPADAINGILKGFLINIRSNMSEERNITTNERATSVTLYRLIPEASYAIRVAARTNANFGVFFNGEPVVMNEETLRHHLRQASEASGNNGHAWYKQPLSVLAIGFILWCILLLMIILLWYRCCHRRRKQMSTKEREFIKIRDGSVANTIARDAFWAQHPSHTTQTLDSLGHQTSHSGGCLQDGYSDYGGSHTNCATLPQSLLYNMMHPSGNGSAPANCSTLQRTNGHSPPHHYHYCQLGSDGQHSHPPEAISTFQGQYYDDPSPYATTTLVMGGSSTGQRPRRSHRNGGGGGPATLRGCPQGPVLPSNPIPREPPRNFLSTQAVAAVHHDSQGSRASLRLDAPGSMEQHANSCAALLELNSESGAQRVVVGSTAGPRMKARRGVDSRLQQQERSSSVNVEGSKAQDNYVFSNRMGQQRDSPQTDVSYIQSSDNGTGGSGKVNGRSTPGNLLDLVPPPPRDVPPMEHVYTKDVG</sequence>
<evidence type="ECO:0000313" key="10">
    <source>
        <dbReference type="WBParaSite" id="jg2326"/>
    </source>
</evidence>
<keyword evidence="9" id="KW-1185">Reference proteome</keyword>
<dbReference type="Gene3D" id="2.60.40.10">
    <property type="entry name" value="Immunoglobulins"/>
    <property type="match status" value="2"/>
</dbReference>
<feature type="domain" description="Fibronectin type-III" evidence="8">
    <location>
        <begin position="1"/>
        <end position="80"/>
    </location>
</feature>
<dbReference type="Proteomes" id="UP000887574">
    <property type="component" value="Unplaced"/>
</dbReference>
<evidence type="ECO:0000256" key="5">
    <source>
        <dbReference type="ARBA" id="ARBA00023180"/>
    </source>
</evidence>
<dbReference type="GO" id="GO:0019955">
    <property type="term" value="F:cytokine binding"/>
    <property type="evidence" value="ECO:0007669"/>
    <property type="project" value="TreeGrafter"/>
</dbReference>
<dbReference type="GO" id="GO:0043235">
    <property type="term" value="C:receptor complex"/>
    <property type="evidence" value="ECO:0007669"/>
    <property type="project" value="TreeGrafter"/>
</dbReference>
<dbReference type="SUPFAM" id="SSF49265">
    <property type="entry name" value="Fibronectin type III"/>
    <property type="match status" value="1"/>
</dbReference>
<feature type="domain" description="Fibronectin type-III" evidence="8">
    <location>
        <begin position="85"/>
        <end position="178"/>
    </location>
</feature>
<keyword evidence="7" id="KW-0812">Transmembrane</keyword>
<dbReference type="Pfam" id="PF00041">
    <property type="entry name" value="fn3"/>
    <property type="match status" value="1"/>
</dbReference>
<evidence type="ECO:0000256" key="4">
    <source>
        <dbReference type="ARBA" id="ARBA00023170"/>
    </source>
</evidence>
<evidence type="ECO:0000256" key="3">
    <source>
        <dbReference type="ARBA" id="ARBA00023157"/>
    </source>
</evidence>
<keyword evidence="7" id="KW-0472">Membrane</keyword>
<dbReference type="PANTHER" id="PTHR23036">
    <property type="entry name" value="CYTOKINE RECEPTOR"/>
    <property type="match status" value="1"/>
</dbReference>
<feature type="region of interest" description="Disordered" evidence="6">
    <location>
        <begin position="476"/>
        <end position="578"/>
    </location>
</feature>
<dbReference type="InterPro" id="IPR013783">
    <property type="entry name" value="Ig-like_fold"/>
</dbReference>
<keyword evidence="1" id="KW-0732">Signal</keyword>
<organism evidence="9 10">
    <name type="scientific">Ditylenchus dipsaci</name>
    <dbReference type="NCBI Taxonomy" id="166011"/>
    <lineage>
        <taxon>Eukaryota</taxon>
        <taxon>Metazoa</taxon>
        <taxon>Ecdysozoa</taxon>
        <taxon>Nematoda</taxon>
        <taxon>Chromadorea</taxon>
        <taxon>Rhabditida</taxon>
        <taxon>Tylenchina</taxon>
        <taxon>Tylenchomorpha</taxon>
        <taxon>Sphaerularioidea</taxon>
        <taxon>Anguinidae</taxon>
        <taxon>Anguininae</taxon>
        <taxon>Ditylenchus</taxon>
    </lineage>
</organism>
<dbReference type="InterPro" id="IPR050379">
    <property type="entry name" value="Type-I_Cytokine_Rcpt"/>
</dbReference>
<feature type="region of interest" description="Disordered" evidence="6">
    <location>
        <begin position="378"/>
        <end position="421"/>
    </location>
</feature>
<evidence type="ECO:0000313" key="9">
    <source>
        <dbReference type="Proteomes" id="UP000887574"/>
    </source>
</evidence>
<evidence type="ECO:0000256" key="7">
    <source>
        <dbReference type="SAM" id="Phobius"/>
    </source>
</evidence>
<evidence type="ECO:0000256" key="2">
    <source>
        <dbReference type="ARBA" id="ARBA00022737"/>
    </source>
</evidence>
<feature type="compositionally biased region" description="Polar residues" evidence="6">
    <location>
        <begin position="492"/>
        <end position="538"/>
    </location>
</feature>
<keyword evidence="2" id="KW-0677">Repeat</keyword>
<dbReference type="AlphaFoldDB" id="A0A915DUB4"/>
<dbReference type="GO" id="GO:0004896">
    <property type="term" value="F:cytokine receptor activity"/>
    <property type="evidence" value="ECO:0007669"/>
    <property type="project" value="TreeGrafter"/>
</dbReference>
<keyword evidence="4" id="KW-0675">Receptor</keyword>
<dbReference type="SMART" id="SM00060">
    <property type="entry name" value="FN3"/>
    <property type="match status" value="1"/>
</dbReference>
<keyword evidence="3" id="KW-1015">Disulfide bond</keyword>
<reference evidence="10" key="1">
    <citation type="submission" date="2022-11" db="UniProtKB">
        <authorList>
            <consortium name="WormBaseParasite"/>
        </authorList>
    </citation>
    <scope>IDENTIFICATION</scope>
</reference>
<evidence type="ECO:0000259" key="8">
    <source>
        <dbReference type="PROSITE" id="PS50853"/>
    </source>
</evidence>
<feature type="transmembrane region" description="Helical" evidence="7">
    <location>
        <begin position="203"/>
        <end position="225"/>
    </location>
</feature>
<name>A0A915DUB4_9BILA</name>
<protein>
    <submittedName>
        <fullName evidence="10">Fibronectin type-III domain-containing protein</fullName>
    </submittedName>
</protein>
<keyword evidence="5" id="KW-0325">Glycoprotein</keyword>
<dbReference type="InterPro" id="IPR003961">
    <property type="entry name" value="FN3_dom"/>
</dbReference>
<dbReference type="PROSITE" id="PS50853">
    <property type="entry name" value="FN3"/>
    <property type="match status" value="2"/>
</dbReference>